<organism evidence="1">
    <name type="scientific">marine sediment metagenome</name>
    <dbReference type="NCBI Taxonomy" id="412755"/>
    <lineage>
        <taxon>unclassified sequences</taxon>
        <taxon>metagenomes</taxon>
        <taxon>ecological metagenomes</taxon>
    </lineage>
</organism>
<comment type="caution">
    <text evidence="1">The sequence shown here is derived from an EMBL/GenBank/DDBJ whole genome shotgun (WGS) entry which is preliminary data.</text>
</comment>
<reference evidence="1" key="1">
    <citation type="journal article" date="2014" name="Front. Microbiol.">
        <title>High frequency of phylogenetically diverse reductive dehalogenase-homologous genes in deep subseafloor sedimentary metagenomes.</title>
        <authorList>
            <person name="Kawai M."/>
            <person name="Futagami T."/>
            <person name="Toyoda A."/>
            <person name="Takaki Y."/>
            <person name="Nishi S."/>
            <person name="Hori S."/>
            <person name="Arai W."/>
            <person name="Tsubouchi T."/>
            <person name="Morono Y."/>
            <person name="Uchiyama I."/>
            <person name="Ito T."/>
            <person name="Fujiyama A."/>
            <person name="Inagaki F."/>
            <person name="Takami H."/>
        </authorList>
    </citation>
    <scope>NUCLEOTIDE SEQUENCE</scope>
    <source>
        <strain evidence="1">Expedition CK06-06</strain>
    </source>
</reference>
<proteinExistence type="predicted"/>
<gene>
    <name evidence="1" type="ORF">S06H3_40465</name>
</gene>
<name>X1P5J3_9ZZZZ</name>
<dbReference type="EMBL" id="BARV01024842">
    <property type="protein sequence ID" value="GAI37731.1"/>
    <property type="molecule type" value="Genomic_DNA"/>
</dbReference>
<accession>X1P5J3</accession>
<feature type="non-terminal residue" evidence="1">
    <location>
        <position position="1"/>
    </location>
</feature>
<sequence>GRKSIPGRTQGLLKDIARKLFNEFHPYFQYISSDPAVTSGASSTVQQYEKSKVFESLKALPNLGLDSVNYLKHPDRQEGAVVALFHELLGANILKGYFPLKTGYRQTYDLWTNYKIRKDQIGGKFSHLADSYGYIELPVVIEFKFQAEDILKDFEKDIKYFTDIDLIICWDLDESKLARQNVKAELIQSQDVLFFGSNYKLIWPGAYNLGTASEKPVISIRKFIQDLISS</sequence>
<dbReference type="AlphaFoldDB" id="X1P5J3"/>
<protein>
    <submittedName>
        <fullName evidence="1">Uncharacterized protein</fullName>
    </submittedName>
</protein>
<evidence type="ECO:0000313" key="1">
    <source>
        <dbReference type="EMBL" id="GAI37731.1"/>
    </source>
</evidence>